<protein>
    <recommendedName>
        <fullName evidence="7">RsgI N-terminal anti-sigma domain-containing protein</fullName>
    </recommendedName>
</protein>
<organism evidence="8 9">
    <name type="scientific">Clostridium beijerinckii</name>
    <name type="common">Clostridium MP</name>
    <dbReference type="NCBI Taxonomy" id="1520"/>
    <lineage>
        <taxon>Bacteria</taxon>
        <taxon>Bacillati</taxon>
        <taxon>Bacillota</taxon>
        <taxon>Clostridia</taxon>
        <taxon>Eubacteriales</taxon>
        <taxon>Clostridiaceae</taxon>
        <taxon>Clostridium</taxon>
    </lineage>
</organism>
<dbReference type="AlphaFoldDB" id="A0A0B5Q7P1"/>
<dbReference type="Pfam" id="PF23750">
    <property type="entry name" value="RsgI_M"/>
    <property type="match status" value="1"/>
</dbReference>
<evidence type="ECO:0000313" key="8">
    <source>
        <dbReference type="EMBL" id="AJG96990.1"/>
    </source>
</evidence>
<dbReference type="GO" id="GO:0005886">
    <property type="term" value="C:plasma membrane"/>
    <property type="evidence" value="ECO:0007669"/>
    <property type="project" value="UniProtKB-SubCell"/>
</dbReference>
<feature type="domain" description="RsgI N-terminal anti-sigma" evidence="7">
    <location>
        <begin position="150"/>
        <end position="197"/>
    </location>
</feature>
<dbReference type="KEGG" id="cbei:LF65_00321"/>
<evidence type="ECO:0000256" key="4">
    <source>
        <dbReference type="ARBA" id="ARBA00022989"/>
    </source>
</evidence>
<feature type="transmembrane region" description="Helical" evidence="6">
    <location>
        <begin position="199"/>
        <end position="217"/>
    </location>
</feature>
<dbReference type="OrthoDB" id="1935858at2"/>
<gene>
    <name evidence="8" type="ORF">LF65_00321</name>
</gene>
<dbReference type="InterPro" id="IPR055431">
    <property type="entry name" value="RsgI_M"/>
</dbReference>
<dbReference type="Pfam" id="PF12791">
    <property type="entry name" value="RsgI_N"/>
    <property type="match status" value="1"/>
</dbReference>
<dbReference type="STRING" id="1520.LF65_00321"/>
<proteinExistence type="predicted"/>
<evidence type="ECO:0000256" key="5">
    <source>
        <dbReference type="ARBA" id="ARBA00023136"/>
    </source>
</evidence>
<name>A0A0B5Q7P1_CLOBE</name>
<dbReference type="EMBL" id="CP010086">
    <property type="protein sequence ID" value="AJG96990.1"/>
    <property type="molecule type" value="Genomic_DNA"/>
</dbReference>
<dbReference type="PROSITE" id="PS51849">
    <property type="entry name" value="RSGI_N"/>
    <property type="match status" value="1"/>
</dbReference>
<evidence type="ECO:0000259" key="7">
    <source>
        <dbReference type="PROSITE" id="PS51849"/>
    </source>
</evidence>
<sequence length="343" mass="39193">MENLGFSKDKYVFSSMPSMFLIGDTAEDIRKKQISLFINELSSYDVLLKDLVNFPIKEADRNIALNIAYYIASDEDLLRIINEKRALPIAKISKLTRIKSEIINKLRDYIIAYCIIITNSNYKFIQDYLRIKLKEDNQVASISSKNQQLYKGIVIKAFKSSAYILTSKGEFLKIKTSNRSKVGDVCEGKEKKGIRGYKIHISILLFILILIGSGITIEYRTTQSIIVIETTSNIKIHINKFHKVIYAYSPTDKGKELIGNIDVLNKDVDDAISEIFEYALDNEMLDLSRKTLITINGQALKYGELTKTNKFIYEHNIPIAINNAGNQQKLPKYSTEDSKEEKK</sequence>
<dbReference type="Proteomes" id="UP000031866">
    <property type="component" value="Chromosome"/>
</dbReference>
<dbReference type="RefSeq" id="WP_041893617.1">
    <property type="nucleotide sequence ID" value="NZ_CP010086.2"/>
</dbReference>
<keyword evidence="4 6" id="KW-1133">Transmembrane helix</keyword>
<evidence type="ECO:0000256" key="6">
    <source>
        <dbReference type="SAM" id="Phobius"/>
    </source>
</evidence>
<keyword evidence="3 6" id="KW-0812">Transmembrane</keyword>
<keyword evidence="2" id="KW-1003">Cell membrane</keyword>
<evidence type="ECO:0000256" key="3">
    <source>
        <dbReference type="ARBA" id="ARBA00022692"/>
    </source>
</evidence>
<keyword evidence="5 6" id="KW-0472">Membrane</keyword>
<comment type="subcellular location">
    <subcellularLocation>
        <location evidence="1">Cell membrane</location>
        <topology evidence="1">Single-pass membrane protein</topology>
    </subcellularLocation>
</comment>
<evidence type="ECO:0000313" key="9">
    <source>
        <dbReference type="Proteomes" id="UP000031866"/>
    </source>
</evidence>
<dbReference type="InterPro" id="IPR024449">
    <property type="entry name" value="Anti-sigma_RsgI_N"/>
</dbReference>
<evidence type="ECO:0000256" key="2">
    <source>
        <dbReference type="ARBA" id="ARBA00022475"/>
    </source>
</evidence>
<reference evidence="9" key="1">
    <citation type="submission" date="2014-12" db="EMBL/GenBank/DDBJ databases">
        <title>Genome sequence of Clostridium beijerinckii strain 59B.</title>
        <authorList>
            <person name="Little G.T."/>
            <person name="Minton N.P."/>
        </authorList>
    </citation>
    <scope>NUCLEOTIDE SEQUENCE [LARGE SCALE GENOMIC DNA]</scope>
    <source>
        <strain evidence="9">59B</strain>
    </source>
</reference>
<evidence type="ECO:0000256" key="1">
    <source>
        <dbReference type="ARBA" id="ARBA00004162"/>
    </source>
</evidence>
<accession>A0A0B5Q7P1</accession>